<comment type="caution">
    <text evidence="2">The sequence shown here is derived from an EMBL/GenBank/DDBJ whole genome shotgun (WGS) entry which is preliminary data.</text>
</comment>
<feature type="non-terminal residue" evidence="2">
    <location>
        <position position="1"/>
    </location>
</feature>
<gene>
    <name evidence="2" type="ORF">DEA37_0009014</name>
</gene>
<evidence type="ECO:0000313" key="2">
    <source>
        <dbReference type="EMBL" id="KAA3671432.1"/>
    </source>
</evidence>
<name>A0A5J4N7F5_9TREM</name>
<protein>
    <submittedName>
        <fullName evidence="2">Uncharacterized protein</fullName>
    </submittedName>
</protein>
<organism evidence="2 3">
    <name type="scientific">Paragonimus westermani</name>
    <dbReference type="NCBI Taxonomy" id="34504"/>
    <lineage>
        <taxon>Eukaryota</taxon>
        <taxon>Metazoa</taxon>
        <taxon>Spiralia</taxon>
        <taxon>Lophotrochozoa</taxon>
        <taxon>Platyhelminthes</taxon>
        <taxon>Trematoda</taxon>
        <taxon>Digenea</taxon>
        <taxon>Plagiorchiida</taxon>
        <taxon>Troglotremata</taxon>
        <taxon>Troglotrematidae</taxon>
        <taxon>Paragonimus</taxon>
    </lineage>
</organism>
<keyword evidence="3" id="KW-1185">Reference proteome</keyword>
<feature type="region of interest" description="Disordered" evidence="1">
    <location>
        <begin position="56"/>
        <end position="80"/>
    </location>
</feature>
<dbReference type="EMBL" id="QNGE01006468">
    <property type="protein sequence ID" value="KAA3671432.1"/>
    <property type="molecule type" value="Genomic_DNA"/>
</dbReference>
<evidence type="ECO:0000256" key="1">
    <source>
        <dbReference type="SAM" id="MobiDB-lite"/>
    </source>
</evidence>
<dbReference type="AlphaFoldDB" id="A0A5J4N7F5"/>
<sequence>QPIIARLSDPSSLLLRPRPRPPVNQVIATVAARKNIPLHSLDFSAALNSVQSNGPILATTKRPRSSSPNWNDSGRRNGTELDATELVNGTGGQDSASPPPCKKQAIGVGVKCSNLTETSNGLLMEDGTDDKVSGQPSAVNARYPDGIGLPVALAGGSRGTQCFKTPSVIRLARILCPDLIRPLLLARRPARHASSTGSKTLSMDTSSQAENALSLNDLKTAGEILCFPTFC</sequence>
<reference evidence="2 3" key="1">
    <citation type="journal article" date="2019" name="Gigascience">
        <title>Whole-genome sequence of the oriental lung fluke Paragonimus westermani.</title>
        <authorList>
            <person name="Oey H."/>
            <person name="Zakrzewski M."/>
            <person name="Narain K."/>
            <person name="Devi K.R."/>
            <person name="Agatsuma T."/>
            <person name="Nawaratna S."/>
            <person name="Gobert G.N."/>
            <person name="Jones M.K."/>
            <person name="Ragan M.A."/>
            <person name="McManus D.P."/>
            <person name="Krause L."/>
        </authorList>
    </citation>
    <scope>NUCLEOTIDE SEQUENCE [LARGE SCALE GENOMIC DNA]</scope>
    <source>
        <strain evidence="2 3">IND2009</strain>
    </source>
</reference>
<dbReference type="Proteomes" id="UP000324629">
    <property type="component" value="Unassembled WGS sequence"/>
</dbReference>
<feature type="non-terminal residue" evidence="2">
    <location>
        <position position="231"/>
    </location>
</feature>
<evidence type="ECO:0000313" key="3">
    <source>
        <dbReference type="Proteomes" id="UP000324629"/>
    </source>
</evidence>
<proteinExistence type="predicted"/>
<accession>A0A5J4N7F5</accession>